<keyword evidence="2" id="KW-1185">Reference proteome</keyword>
<name>A0A098SCX2_9BACT</name>
<dbReference type="OrthoDB" id="894042at2"/>
<evidence type="ECO:0000313" key="2">
    <source>
        <dbReference type="Proteomes" id="UP000029736"/>
    </source>
</evidence>
<dbReference type="Proteomes" id="UP000029736">
    <property type="component" value="Unassembled WGS sequence"/>
</dbReference>
<accession>A0A098SCX2</accession>
<protein>
    <submittedName>
        <fullName evidence="1">Uncharacterized protein</fullName>
    </submittedName>
</protein>
<proteinExistence type="predicted"/>
<comment type="caution">
    <text evidence="1">The sequence shown here is derived from an EMBL/GenBank/DDBJ whole genome shotgun (WGS) entry which is preliminary data.</text>
</comment>
<dbReference type="RefSeq" id="WP_152604943.1">
    <property type="nucleotide sequence ID" value="NZ_JBKAGJ010000001.1"/>
</dbReference>
<organism evidence="1 2">
    <name type="scientific">Phaeodactylibacter xiamenensis</name>
    <dbReference type="NCBI Taxonomy" id="1524460"/>
    <lineage>
        <taxon>Bacteria</taxon>
        <taxon>Pseudomonadati</taxon>
        <taxon>Bacteroidota</taxon>
        <taxon>Saprospiria</taxon>
        <taxon>Saprospirales</taxon>
        <taxon>Haliscomenobacteraceae</taxon>
        <taxon>Phaeodactylibacter</taxon>
    </lineage>
</organism>
<evidence type="ECO:0000313" key="1">
    <source>
        <dbReference type="EMBL" id="KGE88832.1"/>
    </source>
</evidence>
<sequence length="131" mass="14931">MKNIAQFMAFYFLLGSFLPGADFSQLSKLPAALRHFQLHKELAADQGDTVSFHHFMGAHFWNPDHHDHGDGGQSHKDLPLKHVHSFDHLVLEFPYILAPAPAETTHFLTEKPLNFLPHHHLTNVFRPPIQA</sequence>
<dbReference type="AlphaFoldDB" id="A0A098SCX2"/>
<gene>
    <name evidence="1" type="ORF">IX84_06810</name>
</gene>
<dbReference type="EMBL" id="JPOS01000016">
    <property type="protein sequence ID" value="KGE88832.1"/>
    <property type="molecule type" value="Genomic_DNA"/>
</dbReference>
<dbReference type="STRING" id="1524460.IX84_06810"/>
<reference evidence="1 2" key="1">
    <citation type="journal article" date="2014" name="Int. J. Syst. Evol. Microbiol.">
        <title>Phaeodactylibacter xiamenensis gen. nov., sp. nov., a member of the family Saprospiraceae isolated from the marine alga Phaeodactylum tricornutum.</title>
        <authorList>
            <person name="Chen Z.Jr."/>
            <person name="Lei X."/>
            <person name="Lai Q."/>
            <person name="Li Y."/>
            <person name="Zhang B."/>
            <person name="Zhang J."/>
            <person name="Zhang H."/>
            <person name="Yang L."/>
            <person name="Zheng W."/>
            <person name="Tian Y."/>
            <person name="Yu Z."/>
            <person name="Xu H.Jr."/>
            <person name="Zheng T."/>
        </authorList>
    </citation>
    <scope>NUCLEOTIDE SEQUENCE [LARGE SCALE GENOMIC DNA]</scope>
    <source>
        <strain evidence="1 2">KD52</strain>
    </source>
</reference>